<dbReference type="InterPro" id="IPR046335">
    <property type="entry name" value="LacI/GalR-like_sensor"/>
</dbReference>
<dbReference type="Pfam" id="PF00356">
    <property type="entry name" value="LacI"/>
    <property type="match status" value="1"/>
</dbReference>
<dbReference type="SUPFAM" id="SSF53822">
    <property type="entry name" value="Periplasmic binding protein-like I"/>
    <property type="match status" value="1"/>
</dbReference>
<evidence type="ECO:0000259" key="4">
    <source>
        <dbReference type="PROSITE" id="PS50932"/>
    </source>
</evidence>
<keyword evidence="2 5" id="KW-0238">DNA-binding</keyword>
<dbReference type="PANTHER" id="PTHR30146:SF109">
    <property type="entry name" value="HTH-TYPE TRANSCRIPTIONAL REGULATOR GALS"/>
    <property type="match status" value="1"/>
</dbReference>
<dbReference type="InterPro" id="IPR010982">
    <property type="entry name" value="Lambda_DNA-bd_dom_sf"/>
</dbReference>
<dbReference type="PROSITE" id="PS50932">
    <property type="entry name" value="HTH_LACI_2"/>
    <property type="match status" value="1"/>
</dbReference>
<dbReference type="GO" id="GO:0003677">
    <property type="term" value="F:DNA binding"/>
    <property type="evidence" value="ECO:0007669"/>
    <property type="project" value="UniProtKB-KW"/>
</dbReference>
<evidence type="ECO:0000256" key="3">
    <source>
        <dbReference type="ARBA" id="ARBA00023163"/>
    </source>
</evidence>
<dbReference type="Gene3D" id="1.10.260.40">
    <property type="entry name" value="lambda repressor-like DNA-binding domains"/>
    <property type="match status" value="1"/>
</dbReference>
<dbReference type="CDD" id="cd06267">
    <property type="entry name" value="PBP1_LacI_sugar_binding-like"/>
    <property type="match status" value="1"/>
</dbReference>
<dbReference type="Pfam" id="PF13377">
    <property type="entry name" value="Peripla_BP_3"/>
    <property type="match status" value="1"/>
</dbReference>
<evidence type="ECO:0000256" key="2">
    <source>
        <dbReference type="ARBA" id="ARBA00023125"/>
    </source>
</evidence>
<keyword evidence="3" id="KW-0804">Transcription</keyword>
<dbReference type="InterPro" id="IPR028082">
    <property type="entry name" value="Peripla_BP_I"/>
</dbReference>
<keyword evidence="1" id="KW-0805">Transcription regulation</keyword>
<dbReference type="RefSeq" id="WP_301140856.1">
    <property type="nucleotide sequence ID" value="NZ_JAUHQA010000001.1"/>
</dbReference>
<protein>
    <submittedName>
        <fullName evidence="5">LacI family DNA-binding transcriptional regulator</fullName>
    </submittedName>
</protein>
<evidence type="ECO:0000256" key="1">
    <source>
        <dbReference type="ARBA" id="ARBA00023015"/>
    </source>
</evidence>
<dbReference type="Gene3D" id="3.40.50.2300">
    <property type="match status" value="2"/>
</dbReference>
<dbReference type="Proteomes" id="UP001172708">
    <property type="component" value="Unassembled WGS sequence"/>
</dbReference>
<evidence type="ECO:0000313" key="5">
    <source>
        <dbReference type="EMBL" id="MDN4479673.1"/>
    </source>
</evidence>
<dbReference type="SMART" id="SM00354">
    <property type="entry name" value="HTH_LACI"/>
    <property type="match status" value="1"/>
</dbReference>
<organism evidence="5 6">
    <name type="scientific">Demequina muriae</name>
    <dbReference type="NCBI Taxonomy" id="3051664"/>
    <lineage>
        <taxon>Bacteria</taxon>
        <taxon>Bacillati</taxon>
        <taxon>Actinomycetota</taxon>
        <taxon>Actinomycetes</taxon>
        <taxon>Micrococcales</taxon>
        <taxon>Demequinaceae</taxon>
        <taxon>Demequina</taxon>
    </lineage>
</organism>
<dbReference type="EMBL" id="JAUHQA010000001">
    <property type="protein sequence ID" value="MDN4479673.1"/>
    <property type="molecule type" value="Genomic_DNA"/>
</dbReference>
<gene>
    <name evidence="5" type="ORF">QQX02_01870</name>
</gene>
<reference evidence="5" key="1">
    <citation type="submission" date="2023-06" db="EMBL/GenBank/DDBJ databases">
        <title>Egi l300058.</title>
        <authorList>
            <person name="Gao L."/>
            <person name="Fang B.-Z."/>
            <person name="Li W.-J."/>
        </authorList>
    </citation>
    <scope>NUCLEOTIDE SEQUENCE</scope>
    <source>
        <strain evidence="5">EGI L300058</strain>
    </source>
</reference>
<sequence length="335" mass="35644">MGVTVKDVARVAGVSTATVSRALRGFESVDPAVRAHVLDVAQRLDYVGSPAAAALTTGKAGSVGLITPFVDRLGFQRMLAGIESEMRGSDLDLLLHCTGDPSEPHPVPPHKRLARRVDGFIVLSISADSRDLEQILRLGMPVSMFGSRGADTSSVRVDDRAGASRAIDHLVDLGHRRLGIIYGREAVDAGVLEHEMHVGVRDAAERARISLDQNLIVAGDYTTSGGAIAMEQLLAGEDPPTAVFAFSDEMAYGAMRTMREHGLVPGRDIDLIGYDGHPMSDVLDLSTIELPFEEIGSTLARNLLDELQTPTGTHRVVTLPTRLAVRGSTTGASAP</sequence>
<name>A0ABT8GE22_9MICO</name>
<dbReference type="PRINTS" id="PR00036">
    <property type="entry name" value="HTHLACI"/>
</dbReference>
<dbReference type="PANTHER" id="PTHR30146">
    <property type="entry name" value="LACI-RELATED TRANSCRIPTIONAL REPRESSOR"/>
    <property type="match status" value="1"/>
</dbReference>
<proteinExistence type="predicted"/>
<dbReference type="InterPro" id="IPR000843">
    <property type="entry name" value="HTH_LacI"/>
</dbReference>
<evidence type="ECO:0000313" key="6">
    <source>
        <dbReference type="Proteomes" id="UP001172708"/>
    </source>
</evidence>
<feature type="domain" description="HTH lacI-type" evidence="4">
    <location>
        <begin position="3"/>
        <end position="57"/>
    </location>
</feature>
<dbReference type="PROSITE" id="PS00356">
    <property type="entry name" value="HTH_LACI_1"/>
    <property type="match status" value="1"/>
</dbReference>
<dbReference type="SUPFAM" id="SSF47413">
    <property type="entry name" value="lambda repressor-like DNA-binding domains"/>
    <property type="match status" value="1"/>
</dbReference>
<dbReference type="CDD" id="cd01392">
    <property type="entry name" value="HTH_LacI"/>
    <property type="match status" value="1"/>
</dbReference>
<comment type="caution">
    <text evidence="5">The sequence shown here is derived from an EMBL/GenBank/DDBJ whole genome shotgun (WGS) entry which is preliminary data.</text>
</comment>
<accession>A0ABT8GE22</accession>
<keyword evidence="6" id="KW-1185">Reference proteome</keyword>